<keyword evidence="2" id="KW-0813">Transport</keyword>
<sequence length="287" mass="31940">MLVLSVAATAVHAEDVLGRIREKKTITIAYRDAAFPFSFLDQDKKPVGYSIDLCLKLADAIKQQLKLPQLAIAYVPATSDNRMDLIQNGKADLECGATTNTAERRKSVAFTIPHFVAGERMLVKTDSNIKNWPDLRNKKVAVTKGTTNLKPLEGRGQVRALNLKVVDGRDHNDSFHILETGGADAFATDDVLLYGLKATAKNPSAYAVVGDPLTTEPYAIMLSKTDPAFKKFVDGEMSRIIHDYEINKLYDKWFLKPIPAKDNFTLNMPMSYLFRDSLRFPTDQVGN</sequence>
<evidence type="ECO:0000256" key="2">
    <source>
        <dbReference type="ARBA" id="ARBA00022448"/>
    </source>
</evidence>
<name>A0ABW0MI49_9BURK</name>
<dbReference type="InterPro" id="IPR001638">
    <property type="entry name" value="Solute-binding_3/MltF_N"/>
</dbReference>
<comment type="similarity">
    <text evidence="1">Belongs to the bacterial solute-binding protein 3 family.</text>
</comment>
<dbReference type="SMART" id="SM00062">
    <property type="entry name" value="PBPb"/>
    <property type="match status" value="1"/>
</dbReference>
<dbReference type="Gene3D" id="3.40.190.10">
    <property type="entry name" value="Periplasmic binding protein-like II"/>
    <property type="match status" value="2"/>
</dbReference>
<keyword evidence="6" id="KW-1185">Reference proteome</keyword>
<dbReference type="PANTHER" id="PTHR30085:SF2">
    <property type="entry name" value="GLUTAMATE_ASPARTATE IMPORT SOLUTE-BINDING PROTEIN"/>
    <property type="match status" value="1"/>
</dbReference>
<evidence type="ECO:0000256" key="1">
    <source>
        <dbReference type="ARBA" id="ARBA00010333"/>
    </source>
</evidence>
<feature type="domain" description="Solute-binding protein family 3/N-terminal" evidence="4">
    <location>
        <begin position="25"/>
        <end position="257"/>
    </location>
</feature>
<comment type="caution">
    <text evidence="5">The sequence shown here is derived from an EMBL/GenBank/DDBJ whole genome shotgun (WGS) entry which is preliminary data.</text>
</comment>
<dbReference type="PANTHER" id="PTHR30085">
    <property type="entry name" value="AMINO ACID ABC TRANSPORTER PERMEASE"/>
    <property type="match status" value="1"/>
</dbReference>
<evidence type="ECO:0000313" key="5">
    <source>
        <dbReference type="EMBL" id="MFC5476536.1"/>
    </source>
</evidence>
<evidence type="ECO:0000313" key="6">
    <source>
        <dbReference type="Proteomes" id="UP001596045"/>
    </source>
</evidence>
<dbReference type="Proteomes" id="UP001596045">
    <property type="component" value="Unassembled WGS sequence"/>
</dbReference>
<dbReference type="RefSeq" id="WP_379000822.1">
    <property type="nucleotide sequence ID" value="NZ_JBHSMT010000031.1"/>
</dbReference>
<accession>A0ABW0MI49</accession>
<dbReference type="SUPFAM" id="SSF53850">
    <property type="entry name" value="Periplasmic binding protein-like II"/>
    <property type="match status" value="1"/>
</dbReference>
<organism evidence="5 6">
    <name type="scientific">Paraherbaspirillum soli</name>
    <dbReference type="NCBI Taxonomy" id="631222"/>
    <lineage>
        <taxon>Bacteria</taxon>
        <taxon>Pseudomonadati</taxon>
        <taxon>Pseudomonadota</taxon>
        <taxon>Betaproteobacteria</taxon>
        <taxon>Burkholderiales</taxon>
        <taxon>Oxalobacteraceae</taxon>
        <taxon>Paraherbaspirillum</taxon>
    </lineage>
</organism>
<dbReference type="CDD" id="cd13688">
    <property type="entry name" value="PBP2_GltI_DEBP"/>
    <property type="match status" value="1"/>
</dbReference>
<reference evidence="6" key="1">
    <citation type="journal article" date="2019" name="Int. J. Syst. Evol. Microbiol.">
        <title>The Global Catalogue of Microorganisms (GCM) 10K type strain sequencing project: providing services to taxonomists for standard genome sequencing and annotation.</title>
        <authorList>
            <consortium name="The Broad Institute Genomics Platform"/>
            <consortium name="The Broad Institute Genome Sequencing Center for Infectious Disease"/>
            <person name="Wu L."/>
            <person name="Ma J."/>
        </authorList>
    </citation>
    <scope>NUCLEOTIDE SEQUENCE [LARGE SCALE GENOMIC DNA]</scope>
    <source>
        <strain evidence="6">JCM 17066</strain>
    </source>
</reference>
<evidence type="ECO:0000259" key="4">
    <source>
        <dbReference type="SMART" id="SM00062"/>
    </source>
</evidence>
<keyword evidence="3" id="KW-0732">Signal</keyword>
<evidence type="ECO:0000256" key="3">
    <source>
        <dbReference type="ARBA" id="ARBA00022729"/>
    </source>
</evidence>
<dbReference type="InterPro" id="IPR051455">
    <property type="entry name" value="Bact_solute-bind_prot3"/>
</dbReference>
<dbReference type="Pfam" id="PF00497">
    <property type="entry name" value="SBP_bac_3"/>
    <property type="match status" value="1"/>
</dbReference>
<gene>
    <name evidence="5" type="ORF">ACFPM8_21430</name>
</gene>
<dbReference type="EMBL" id="JBHSMT010000031">
    <property type="protein sequence ID" value="MFC5476536.1"/>
    <property type="molecule type" value="Genomic_DNA"/>
</dbReference>
<protein>
    <submittedName>
        <fullName evidence="5">Amino acid ABC transporter substrate-binding protein</fullName>
    </submittedName>
</protein>
<proteinExistence type="inferred from homology"/>